<evidence type="ECO:0000313" key="6">
    <source>
        <dbReference type="Proteomes" id="UP001246473"/>
    </source>
</evidence>
<protein>
    <submittedName>
        <fullName evidence="5">Patatin-like phospholipase family protein</fullName>
    </submittedName>
</protein>
<comment type="caution">
    <text evidence="5">The sequence shown here is derived from an EMBL/GenBank/DDBJ whole genome shotgun (WGS) entry which is preliminary data.</text>
</comment>
<feature type="domain" description="PNPLA" evidence="4">
    <location>
        <begin position="30"/>
        <end position="253"/>
    </location>
</feature>
<dbReference type="EMBL" id="JANSLM010000001">
    <property type="protein sequence ID" value="MDT8835805.1"/>
    <property type="molecule type" value="Genomic_DNA"/>
</dbReference>
<evidence type="ECO:0000256" key="1">
    <source>
        <dbReference type="ARBA" id="ARBA00023098"/>
    </source>
</evidence>
<dbReference type="PROSITE" id="PS51635">
    <property type="entry name" value="PNPLA"/>
    <property type="match status" value="1"/>
</dbReference>
<keyword evidence="2" id="KW-0378">Hydrolase</keyword>
<dbReference type="SUPFAM" id="SSF52151">
    <property type="entry name" value="FabD/lysophospholipase-like"/>
    <property type="match status" value="1"/>
</dbReference>
<keyword evidence="1 2" id="KW-0443">Lipid metabolism</keyword>
<dbReference type="RefSeq" id="WP_315696578.1">
    <property type="nucleotide sequence ID" value="NZ_JANSLM010000001.1"/>
</dbReference>
<dbReference type="PANTHER" id="PTHR10728">
    <property type="entry name" value="CYTOSOLIC PHOSPHOLIPASE A2"/>
    <property type="match status" value="1"/>
</dbReference>
<dbReference type="Gene3D" id="3.40.1090.10">
    <property type="entry name" value="Cytosolic phospholipase A2 catalytic domain"/>
    <property type="match status" value="2"/>
</dbReference>
<dbReference type="InterPro" id="IPR002641">
    <property type="entry name" value="PNPLA_dom"/>
</dbReference>
<dbReference type="GO" id="GO:0005829">
    <property type="term" value="C:cytosol"/>
    <property type="evidence" value="ECO:0007669"/>
    <property type="project" value="TreeGrafter"/>
</dbReference>
<name>A0AAP5Q4R8_9BURK</name>
<dbReference type="PANTHER" id="PTHR10728:SF40">
    <property type="entry name" value="PATATIN FAMILY PROTEIN"/>
    <property type="match status" value="1"/>
</dbReference>
<dbReference type="InterPro" id="IPR016035">
    <property type="entry name" value="Acyl_Trfase/lysoPLipase"/>
</dbReference>
<dbReference type="GO" id="GO:0004623">
    <property type="term" value="F:phospholipase A2 activity"/>
    <property type="evidence" value="ECO:0007669"/>
    <property type="project" value="TreeGrafter"/>
</dbReference>
<feature type="region of interest" description="Disordered" evidence="3">
    <location>
        <begin position="1"/>
        <end position="24"/>
    </location>
</feature>
<proteinExistence type="predicted"/>
<sequence length="399" mass="43766">MMSERSNKEMNKLPDAATSKDAKRPRLGLAASGGGVRAAAFHAGVLKYLAEQSLLERVQHISSVSGGSLFVGLVMCRAGYKWPTSQEYTGRVYSEVKSTLTTTSLQLSGALRLIFNPLNWRFALSRANVLEQTIRTVWGIRAPLSSIRGGPVWSINGTTAETGRRFRFKNGGFGDYELGYAHSGPLSLASALAVSAAFPGGIGPLSLKTHRFAWKKSTDWDPDAVPVGIKPHFKRLHLYDGGVYDNLGIEPLFDCGTQRFKKGRDTPIIDHLIVSDAGAPFARTRISHPLNPARFKRIADIALDQTRALRVRSLSNFLINNPGAGLYLQIGSGALAQIKKFGSGRAAHAALLAYRWLDTTMVKEAAAIPTSLKRLSEEEFDLLSQHGYETARWNNELWR</sequence>
<keyword evidence="2" id="KW-0442">Lipid degradation</keyword>
<organism evidence="5 6">
    <name type="scientific">Paraburkholderia fungorum</name>
    <dbReference type="NCBI Taxonomy" id="134537"/>
    <lineage>
        <taxon>Bacteria</taxon>
        <taxon>Pseudomonadati</taxon>
        <taxon>Pseudomonadota</taxon>
        <taxon>Betaproteobacteria</taxon>
        <taxon>Burkholderiales</taxon>
        <taxon>Burkholderiaceae</taxon>
        <taxon>Paraburkholderia</taxon>
    </lineage>
</organism>
<feature type="active site" description="Proton acceptor" evidence="2">
    <location>
        <position position="240"/>
    </location>
</feature>
<comment type="caution">
    <text evidence="2">Lacks conserved residue(s) required for the propagation of feature annotation.</text>
</comment>
<dbReference type="Pfam" id="PF01734">
    <property type="entry name" value="Patatin"/>
    <property type="match status" value="1"/>
</dbReference>
<feature type="active site" description="Nucleophile" evidence="2">
    <location>
        <position position="65"/>
    </location>
</feature>
<gene>
    <name evidence="5" type="ORF">ParKJ_00070</name>
</gene>
<dbReference type="GO" id="GO:0046475">
    <property type="term" value="P:glycerophospholipid catabolic process"/>
    <property type="evidence" value="ECO:0007669"/>
    <property type="project" value="TreeGrafter"/>
</dbReference>
<reference evidence="5" key="1">
    <citation type="submission" date="2022-08" db="EMBL/GenBank/DDBJ databases">
        <authorList>
            <person name="Kim S.-J."/>
        </authorList>
    </citation>
    <scope>NUCLEOTIDE SEQUENCE</scope>
    <source>
        <strain evidence="5">KJ</strain>
    </source>
</reference>
<feature type="short sequence motif" description="DGA/G" evidence="2">
    <location>
        <begin position="240"/>
        <end position="242"/>
    </location>
</feature>
<evidence type="ECO:0000256" key="3">
    <source>
        <dbReference type="SAM" id="MobiDB-lite"/>
    </source>
</evidence>
<evidence type="ECO:0000259" key="4">
    <source>
        <dbReference type="PROSITE" id="PS51635"/>
    </source>
</evidence>
<evidence type="ECO:0000313" key="5">
    <source>
        <dbReference type="EMBL" id="MDT8835805.1"/>
    </source>
</evidence>
<evidence type="ECO:0000256" key="2">
    <source>
        <dbReference type="PROSITE-ProRule" id="PRU01161"/>
    </source>
</evidence>
<dbReference type="AlphaFoldDB" id="A0AAP5Q4R8"/>
<accession>A0AAP5Q4R8</accession>
<dbReference type="Proteomes" id="UP001246473">
    <property type="component" value="Unassembled WGS sequence"/>
</dbReference>